<gene>
    <name evidence="1" type="ORF">GT037_003306</name>
</gene>
<evidence type="ECO:0000313" key="1">
    <source>
        <dbReference type="EMBL" id="KAF7679558.1"/>
    </source>
</evidence>
<dbReference type="GeneID" id="62201531"/>
<reference evidence="1" key="2">
    <citation type="submission" date="2020-08" db="EMBL/GenBank/DDBJ databases">
        <title>Draft Genome Sequence of Cumin Blight Pathogen Alternaria burnsii.</title>
        <authorList>
            <person name="Feng Z."/>
        </authorList>
    </citation>
    <scope>NUCLEOTIDE SEQUENCE</scope>
    <source>
        <strain evidence="1">CBS107.38</strain>
    </source>
</reference>
<sequence>MAPDDSPKEDEFLGGAVDAVAEFREIGHVSEFDARLELSVGALASDTSALDAIWHRTNFSLCPLLPQQSVLLGLQLFVTASSPGNVSSQTSRLKTRNACSRARFTLSATSAGVGDVPGRWLIARVGSSSNARMTGVKQKRSKSHRESVIKDLAIDEADMMNSTRGNKAEVHVLITT</sequence>
<dbReference type="RefSeq" id="XP_038789631.1">
    <property type="nucleotide sequence ID" value="XM_038928353.1"/>
</dbReference>
<dbReference type="Proteomes" id="UP000596902">
    <property type="component" value="Unassembled WGS sequence"/>
</dbReference>
<organism evidence="1 2">
    <name type="scientific">Alternaria burnsii</name>
    <dbReference type="NCBI Taxonomy" id="1187904"/>
    <lineage>
        <taxon>Eukaryota</taxon>
        <taxon>Fungi</taxon>
        <taxon>Dikarya</taxon>
        <taxon>Ascomycota</taxon>
        <taxon>Pezizomycotina</taxon>
        <taxon>Dothideomycetes</taxon>
        <taxon>Pleosporomycetidae</taxon>
        <taxon>Pleosporales</taxon>
        <taxon>Pleosporineae</taxon>
        <taxon>Pleosporaceae</taxon>
        <taxon>Alternaria</taxon>
        <taxon>Alternaria sect. Alternaria</taxon>
    </lineage>
</organism>
<dbReference type="EMBL" id="JAAABM010000003">
    <property type="protein sequence ID" value="KAF7679558.1"/>
    <property type="molecule type" value="Genomic_DNA"/>
</dbReference>
<proteinExistence type="predicted"/>
<keyword evidence="2" id="KW-1185">Reference proteome</keyword>
<protein>
    <submittedName>
        <fullName evidence="1">Uncharacterized protein</fullName>
    </submittedName>
</protein>
<evidence type="ECO:0000313" key="2">
    <source>
        <dbReference type="Proteomes" id="UP000596902"/>
    </source>
</evidence>
<comment type="caution">
    <text evidence="1">The sequence shown here is derived from an EMBL/GenBank/DDBJ whole genome shotgun (WGS) entry which is preliminary data.</text>
</comment>
<reference evidence="1" key="1">
    <citation type="submission" date="2020-01" db="EMBL/GenBank/DDBJ databases">
        <authorList>
            <person name="Feng Z.H.Z."/>
        </authorList>
    </citation>
    <scope>NUCLEOTIDE SEQUENCE</scope>
    <source>
        <strain evidence="1">CBS107.38</strain>
    </source>
</reference>
<name>A0A8H7B8E6_9PLEO</name>
<dbReference type="AlphaFoldDB" id="A0A8H7B8E6"/>
<accession>A0A8H7B8E6</accession>